<proteinExistence type="predicted"/>
<dbReference type="Proteomes" id="UP000008064">
    <property type="component" value="Unassembled WGS sequence"/>
</dbReference>
<dbReference type="EMBL" id="GL945436">
    <property type="protein sequence ID" value="EGO23322.1"/>
    <property type="molecule type" value="Genomic_DNA"/>
</dbReference>
<dbReference type="AlphaFoldDB" id="F8P2E4"/>
<evidence type="ECO:0000313" key="1">
    <source>
        <dbReference type="EMBL" id="EGO23322.1"/>
    </source>
</evidence>
<dbReference type="KEGG" id="sla:SERLADRAFT_409682"/>
<dbReference type="Pfam" id="PF18759">
    <property type="entry name" value="Plavaka"/>
    <property type="match status" value="1"/>
</dbReference>
<dbReference type="OrthoDB" id="2688393at2759"/>
<sequence>MDMEGGVEMRIQLENLDEMTLVDETTLLVDIERAEMKVVVVVDAGRKTVVGTGRKKVVEAKVAAVDAERKAVVELKGVVVDAEGVVENGFQGFWLVKIQMLIIKLIIFVANLRVIEINGVGRCRWHKHLRAGWGSWSPLDDYKITQDFSTTALQFLCENMNRSQIDHFLKLKWVQDGNPSFSSVHTLFSWIESLPSGSRWQLQEIKVEGYKTAKPMILLWRDSLEVAWHLFANPVFANHIDLDPKNVFVDYNKVEKEYSEFMTAEYAWECQAELPFGATLLGMIGASDKTVVTRGTGGLEMHPIFLTLANIHSEYALATAHKFTNSFGKGRLAYIPLVAWIADLPKQQ</sequence>
<dbReference type="GeneID" id="18812835"/>
<protein>
    <submittedName>
        <fullName evidence="1">Uncharacterized protein</fullName>
    </submittedName>
</protein>
<name>F8P2E4_SERL9</name>
<reference evidence="1" key="1">
    <citation type="submission" date="2011-04" db="EMBL/GenBank/DDBJ databases">
        <title>Evolution of plant cell wall degrading machinery underlies the functional diversity of forest fungi.</title>
        <authorList>
            <consortium name="US DOE Joint Genome Institute (JGI-PGF)"/>
            <person name="Eastwood D.C."/>
            <person name="Floudas D."/>
            <person name="Binder M."/>
            <person name="Majcherczyk A."/>
            <person name="Schneider P."/>
            <person name="Aerts A."/>
            <person name="Asiegbu F.O."/>
            <person name="Baker S.E."/>
            <person name="Barry K."/>
            <person name="Bendiksby M."/>
            <person name="Blumentritt M."/>
            <person name="Coutinho P.M."/>
            <person name="Cullen D."/>
            <person name="Cullen D."/>
            <person name="Gathman A."/>
            <person name="Goodell B."/>
            <person name="Henrissat B."/>
            <person name="Ihrmark K."/>
            <person name="Kauserud H."/>
            <person name="Kohler A."/>
            <person name="LaButti K."/>
            <person name="Lapidus A."/>
            <person name="Lavin J.L."/>
            <person name="Lee Y.-H."/>
            <person name="Lindquist E."/>
            <person name="Lilly W."/>
            <person name="Lucas S."/>
            <person name="Morin E."/>
            <person name="Murat C."/>
            <person name="Oguiza J.A."/>
            <person name="Park J."/>
            <person name="Pisabarro A.G."/>
            <person name="Riley R."/>
            <person name="Rosling A."/>
            <person name="Salamov A."/>
            <person name="Schmidt O."/>
            <person name="Schmutz J."/>
            <person name="Skrede I."/>
            <person name="Stenlid J."/>
            <person name="Wiebenga A."/>
            <person name="Xie X."/>
            <person name="Kues U."/>
            <person name="Hibbett D.S."/>
            <person name="Hoffmeister D."/>
            <person name="Hogberg N."/>
            <person name="Martin F."/>
            <person name="Grigoriev I.V."/>
            <person name="Watkinson S.C."/>
        </authorList>
    </citation>
    <scope>NUCLEOTIDE SEQUENCE</scope>
    <source>
        <strain evidence="1">S7.9</strain>
    </source>
</reference>
<dbReference type="InterPro" id="IPR041078">
    <property type="entry name" value="Plavaka"/>
</dbReference>
<gene>
    <name evidence="1" type="ORF">SERLADRAFT_409682</name>
</gene>
<organism>
    <name type="scientific">Serpula lacrymans var. lacrymans (strain S7.9)</name>
    <name type="common">Dry rot fungus</name>
    <dbReference type="NCBI Taxonomy" id="578457"/>
    <lineage>
        <taxon>Eukaryota</taxon>
        <taxon>Fungi</taxon>
        <taxon>Dikarya</taxon>
        <taxon>Basidiomycota</taxon>
        <taxon>Agaricomycotina</taxon>
        <taxon>Agaricomycetes</taxon>
        <taxon>Agaricomycetidae</taxon>
        <taxon>Boletales</taxon>
        <taxon>Coniophorineae</taxon>
        <taxon>Serpulaceae</taxon>
        <taxon>Serpula</taxon>
    </lineage>
</organism>
<accession>F8P2E4</accession>
<dbReference type="HOGENOM" id="CLU_797308_0_0_1"/>
<dbReference type="RefSeq" id="XP_007320562.1">
    <property type="nucleotide sequence ID" value="XM_007320500.1"/>
</dbReference>